<reference evidence="1 2" key="1">
    <citation type="submission" date="2014-02" db="EMBL/GenBank/DDBJ databases">
        <title>Transposable element dynamics among asymbiotic and ectomycorrhizal Amanita fungi.</title>
        <authorList>
            <consortium name="DOE Joint Genome Institute"/>
            <person name="Hess J."/>
            <person name="Skrede I."/>
            <person name="Wolfe B."/>
            <person name="LaButti K."/>
            <person name="Ohm R.A."/>
            <person name="Grigoriev I.V."/>
            <person name="Pringle A."/>
        </authorList>
    </citation>
    <scope>NUCLEOTIDE SEQUENCE [LARGE SCALE GENOMIC DNA]</scope>
    <source>
        <strain evidence="1 2">SKay4041</strain>
    </source>
</reference>
<dbReference type="AlphaFoldDB" id="A0A2A9NFA6"/>
<dbReference type="Proteomes" id="UP000242287">
    <property type="component" value="Unassembled WGS sequence"/>
</dbReference>
<keyword evidence="2" id="KW-1185">Reference proteome</keyword>
<proteinExistence type="predicted"/>
<evidence type="ECO:0000313" key="1">
    <source>
        <dbReference type="EMBL" id="PFH46446.1"/>
    </source>
</evidence>
<evidence type="ECO:0000313" key="2">
    <source>
        <dbReference type="Proteomes" id="UP000242287"/>
    </source>
</evidence>
<protein>
    <submittedName>
        <fullName evidence="1">Uncharacterized protein</fullName>
    </submittedName>
</protein>
<accession>A0A2A9NFA6</accession>
<sequence length="291" mass="34854">MPSFEINSYHNFQIPILESTTNGLVESITARPLLQNLLQDVSALSAHVNNVRMVQLACLPIVPAGEEYVYLAECSKHVALESQILDYLIDQLSLVKHQNDKFALAYMNLHGWGHQGGVGFPPVDKTRISRPQPLRRYREDPIILHYDNHIWLYCKHLNSLQQDNHVHLYRQHQIKIKKREEKRQATELAQWRYQQRISQQEQDEAWDILQRLKCKQHFEDLRAQRRQDELWTTVQCLKHKDRYEDLRTKRHQDYARSHAYQMETLDHNLEYHPDLRRILLKDPKNRFLTWL</sequence>
<name>A0A2A9NFA6_9AGAR</name>
<dbReference type="EMBL" id="KZ302192">
    <property type="protein sequence ID" value="PFH46446.1"/>
    <property type="molecule type" value="Genomic_DNA"/>
</dbReference>
<organism evidence="1 2">
    <name type="scientific">Amanita thiersii Skay4041</name>
    <dbReference type="NCBI Taxonomy" id="703135"/>
    <lineage>
        <taxon>Eukaryota</taxon>
        <taxon>Fungi</taxon>
        <taxon>Dikarya</taxon>
        <taxon>Basidiomycota</taxon>
        <taxon>Agaricomycotina</taxon>
        <taxon>Agaricomycetes</taxon>
        <taxon>Agaricomycetidae</taxon>
        <taxon>Agaricales</taxon>
        <taxon>Pluteineae</taxon>
        <taxon>Amanitaceae</taxon>
        <taxon>Amanita</taxon>
    </lineage>
</organism>
<gene>
    <name evidence="1" type="ORF">AMATHDRAFT_7808</name>
</gene>